<feature type="chain" id="PRO_5029019414" evidence="1">
    <location>
        <begin position="19"/>
        <end position="109"/>
    </location>
</feature>
<reference evidence="3" key="2">
    <citation type="submission" date="2020-10" db="UniProtKB">
        <authorList>
            <consortium name="WormBaseParasite"/>
        </authorList>
    </citation>
    <scope>IDENTIFICATION</scope>
</reference>
<dbReference type="AlphaFoldDB" id="A0A7E4ZRL8"/>
<dbReference type="Proteomes" id="UP000492821">
    <property type="component" value="Unassembled WGS sequence"/>
</dbReference>
<name>A0A7E4ZRL8_PANRE</name>
<accession>A0A7E4ZRL8</accession>
<sequence length="109" mass="12114">MRLLIPVLILLPIIAISGAPAEVRTSQPIEFPADFAETTTTPAPKKSKADCVIVFNAFPRYSEYDLTAVHFLTFTTGLLLGCVMMSCCKKLDETITQEQKNQMMNMRSV</sequence>
<keyword evidence="2" id="KW-1185">Reference proteome</keyword>
<evidence type="ECO:0000256" key="1">
    <source>
        <dbReference type="SAM" id="SignalP"/>
    </source>
</evidence>
<proteinExistence type="predicted"/>
<keyword evidence="1" id="KW-0732">Signal</keyword>
<feature type="signal peptide" evidence="1">
    <location>
        <begin position="1"/>
        <end position="18"/>
    </location>
</feature>
<organism evidence="2 3">
    <name type="scientific">Panagrellus redivivus</name>
    <name type="common">Microworm</name>
    <dbReference type="NCBI Taxonomy" id="6233"/>
    <lineage>
        <taxon>Eukaryota</taxon>
        <taxon>Metazoa</taxon>
        <taxon>Ecdysozoa</taxon>
        <taxon>Nematoda</taxon>
        <taxon>Chromadorea</taxon>
        <taxon>Rhabditida</taxon>
        <taxon>Tylenchina</taxon>
        <taxon>Panagrolaimomorpha</taxon>
        <taxon>Panagrolaimoidea</taxon>
        <taxon>Panagrolaimidae</taxon>
        <taxon>Panagrellus</taxon>
    </lineage>
</organism>
<dbReference type="WBParaSite" id="Pan_g12977.t1">
    <property type="protein sequence ID" value="Pan_g12977.t1"/>
    <property type="gene ID" value="Pan_g12977"/>
</dbReference>
<protein>
    <submittedName>
        <fullName evidence="3">FXYD domain-containing ion transport regulator</fullName>
    </submittedName>
</protein>
<evidence type="ECO:0000313" key="2">
    <source>
        <dbReference type="Proteomes" id="UP000492821"/>
    </source>
</evidence>
<reference evidence="2" key="1">
    <citation type="journal article" date="2013" name="Genetics">
        <title>The draft genome and transcriptome of Panagrellus redivivus are shaped by the harsh demands of a free-living lifestyle.</title>
        <authorList>
            <person name="Srinivasan J."/>
            <person name="Dillman A.R."/>
            <person name="Macchietto M.G."/>
            <person name="Heikkinen L."/>
            <person name="Lakso M."/>
            <person name="Fracchia K.M."/>
            <person name="Antoshechkin I."/>
            <person name="Mortazavi A."/>
            <person name="Wong G."/>
            <person name="Sternberg P.W."/>
        </authorList>
    </citation>
    <scope>NUCLEOTIDE SEQUENCE [LARGE SCALE GENOMIC DNA]</scope>
    <source>
        <strain evidence="2">MT8872</strain>
    </source>
</reference>
<evidence type="ECO:0000313" key="3">
    <source>
        <dbReference type="WBParaSite" id="Pan_g12977.t1"/>
    </source>
</evidence>